<dbReference type="PANTHER" id="PTHR46384:SF1">
    <property type="entry name" value="MOTILE SPERM DOMAIN-CONTAINING PROTEIN 2"/>
    <property type="match status" value="1"/>
</dbReference>
<dbReference type="SUPFAM" id="SSF52087">
    <property type="entry name" value="CRAL/TRIO domain"/>
    <property type="match status" value="1"/>
</dbReference>
<accession>T1L0D2</accession>
<dbReference type="eggNOG" id="KOG1470">
    <property type="taxonomic scope" value="Eukaryota"/>
</dbReference>
<evidence type="ECO:0000259" key="1">
    <source>
        <dbReference type="PROSITE" id="PS50191"/>
    </source>
</evidence>
<dbReference type="Pfam" id="PF00650">
    <property type="entry name" value="CRAL_TRIO"/>
    <property type="match status" value="1"/>
</dbReference>
<dbReference type="SMART" id="SM00516">
    <property type="entry name" value="SEC14"/>
    <property type="match status" value="1"/>
</dbReference>
<dbReference type="AlphaFoldDB" id="T1L0D2"/>
<name>T1L0D2_TETUR</name>
<dbReference type="PROSITE" id="PS50191">
    <property type="entry name" value="CRAL_TRIO"/>
    <property type="match status" value="1"/>
</dbReference>
<reference evidence="2" key="2">
    <citation type="submission" date="2015-06" db="UniProtKB">
        <authorList>
            <consortium name="EnsemblMetazoa"/>
        </authorList>
    </citation>
    <scope>IDENTIFICATION</scope>
</reference>
<dbReference type="SUPFAM" id="SSF46938">
    <property type="entry name" value="CRAL/TRIO N-terminal domain"/>
    <property type="match status" value="1"/>
</dbReference>
<feature type="domain" description="CRAL-TRIO" evidence="1">
    <location>
        <begin position="93"/>
        <end position="252"/>
    </location>
</feature>
<dbReference type="EMBL" id="CAEY01000863">
    <property type="status" value="NOT_ANNOTATED_CDS"/>
    <property type="molecule type" value="Genomic_DNA"/>
</dbReference>
<dbReference type="InterPro" id="IPR036273">
    <property type="entry name" value="CRAL/TRIO_N_dom_sf"/>
</dbReference>
<dbReference type="PANTHER" id="PTHR46384">
    <property type="entry name" value="MOTILE SPERM DOMAIN-CONTAINING PROTEIN 2"/>
    <property type="match status" value="1"/>
</dbReference>
<dbReference type="OMA" id="PIKEYRE"/>
<dbReference type="Proteomes" id="UP000015104">
    <property type="component" value="Unassembled WGS sequence"/>
</dbReference>
<dbReference type="GO" id="GO:0140284">
    <property type="term" value="C:endoplasmic reticulum-endosome membrane contact site"/>
    <property type="evidence" value="ECO:0007669"/>
    <property type="project" value="TreeGrafter"/>
</dbReference>
<dbReference type="InterPro" id="IPR036865">
    <property type="entry name" value="CRAL-TRIO_dom_sf"/>
</dbReference>
<dbReference type="GO" id="GO:0012505">
    <property type="term" value="C:endomembrane system"/>
    <property type="evidence" value="ECO:0007669"/>
    <property type="project" value="TreeGrafter"/>
</dbReference>
<dbReference type="OrthoDB" id="75724at2759"/>
<dbReference type="InterPro" id="IPR001251">
    <property type="entry name" value="CRAL-TRIO_dom"/>
</dbReference>
<dbReference type="Gene3D" id="3.40.525.10">
    <property type="entry name" value="CRAL-TRIO lipid binding domain"/>
    <property type="match status" value="1"/>
</dbReference>
<reference evidence="3" key="1">
    <citation type="submission" date="2011-08" db="EMBL/GenBank/DDBJ databases">
        <authorList>
            <person name="Rombauts S."/>
        </authorList>
    </citation>
    <scope>NUCLEOTIDE SEQUENCE</scope>
    <source>
        <strain evidence="3">London</strain>
    </source>
</reference>
<dbReference type="KEGG" id="tut:107369025"/>
<dbReference type="EnsemblMetazoa" id="tetur30g00220.1">
    <property type="protein sequence ID" value="tetur30g00220.1"/>
    <property type="gene ID" value="tetur30g00220"/>
</dbReference>
<dbReference type="InterPro" id="IPR053012">
    <property type="entry name" value="ER-organelle_contact"/>
</dbReference>
<dbReference type="CDD" id="cd00170">
    <property type="entry name" value="SEC14"/>
    <property type="match status" value="1"/>
</dbReference>
<organism evidence="2 3">
    <name type="scientific">Tetranychus urticae</name>
    <name type="common">Two-spotted spider mite</name>
    <dbReference type="NCBI Taxonomy" id="32264"/>
    <lineage>
        <taxon>Eukaryota</taxon>
        <taxon>Metazoa</taxon>
        <taxon>Ecdysozoa</taxon>
        <taxon>Arthropoda</taxon>
        <taxon>Chelicerata</taxon>
        <taxon>Arachnida</taxon>
        <taxon>Acari</taxon>
        <taxon>Acariformes</taxon>
        <taxon>Trombidiformes</taxon>
        <taxon>Prostigmata</taxon>
        <taxon>Eleutherengona</taxon>
        <taxon>Raphignathae</taxon>
        <taxon>Tetranychoidea</taxon>
        <taxon>Tetranychidae</taxon>
        <taxon>Tetranychus</taxon>
    </lineage>
</organism>
<keyword evidence="3" id="KW-1185">Reference proteome</keyword>
<sequence>MAPQITNNVSLLENICQYSIEAMKTVRNDLLSITKDSNEIDKGLLTQLMSDDNLLCRYMKRRRGDPNESIKFIINTLEWRHNLGLDHLNEQSFPKELYESGGLFISGQDVQNNSVLHIRVSHFYKIPELIDLVKKFVVYHMYKADELGSERFPSTGGWVLVFDCSNASLAQGDPEMLSFINYSLKNYFPSGQKYIVIINLNWVLRALKTLAFTWYPAAVKNRIKFCSSKDITDYIPKSELPDYLGGPIKEYRESPKYCITLDSLRSKGQLSDPSFDKIMTILATAN</sequence>
<evidence type="ECO:0000313" key="2">
    <source>
        <dbReference type="EnsemblMetazoa" id="tetur30g00220.1"/>
    </source>
</evidence>
<proteinExistence type="predicted"/>
<protein>
    <recommendedName>
        <fullName evidence="1">CRAL-TRIO domain-containing protein</fullName>
    </recommendedName>
</protein>
<dbReference type="HOGENOM" id="CLU_014001_7_0_1"/>
<evidence type="ECO:0000313" key="3">
    <source>
        <dbReference type="Proteomes" id="UP000015104"/>
    </source>
</evidence>
<gene>
    <name evidence="2" type="primary">107369025</name>
</gene>